<keyword evidence="2" id="KW-1185">Reference proteome</keyword>
<evidence type="ECO:0000313" key="2">
    <source>
        <dbReference type="Proteomes" id="UP001216579"/>
    </source>
</evidence>
<accession>A0ABT5ZR37</accession>
<dbReference type="EMBL" id="JARJBC010000013">
    <property type="protein sequence ID" value="MDF3291533.1"/>
    <property type="molecule type" value="Genomic_DNA"/>
</dbReference>
<name>A0ABT5ZR37_9ACTN</name>
<sequence>MTDSGEPDEGEALPELCDLCGTEVSDETEVYALVPDSSVIHSHDPKLDGKRRLAACSRGHMAALVEVYKQRPFVDAELWAGKIGRAVEAHRGRISPEELAEETGLTEAQIELEVLWQSLDALRWHQRFEKSDGSECAG</sequence>
<comment type="caution">
    <text evidence="1">The sequence shown here is derived from an EMBL/GenBank/DDBJ whole genome shotgun (WGS) entry which is preliminary data.</text>
</comment>
<dbReference type="Proteomes" id="UP001216579">
    <property type="component" value="Unassembled WGS sequence"/>
</dbReference>
<proteinExistence type="predicted"/>
<reference evidence="1 2" key="1">
    <citation type="submission" date="2023-03" db="EMBL/GenBank/DDBJ databases">
        <title>Draft genome sequence of Streptomyces sp. RB6PN23 isolated from peat swamp forest in Thailand.</title>
        <authorList>
            <person name="Klaysubun C."/>
            <person name="Duangmal K."/>
        </authorList>
    </citation>
    <scope>NUCLEOTIDE SEQUENCE [LARGE SCALE GENOMIC DNA]</scope>
    <source>
        <strain evidence="1 2">RB6PN23</strain>
    </source>
</reference>
<protein>
    <submittedName>
        <fullName evidence="1">Uncharacterized protein</fullName>
    </submittedName>
</protein>
<organism evidence="1 2">
    <name type="scientific">Streptomyces silvisoli</name>
    <dbReference type="NCBI Taxonomy" id="3034235"/>
    <lineage>
        <taxon>Bacteria</taxon>
        <taxon>Bacillati</taxon>
        <taxon>Actinomycetota</taxon>
        <taxon>Actinomycetes</taxon>
        <taxon>Kitasatosporales</taxon>
        <taxon>Streptomycetaceae</taxon>
        <taxon>Streptomyces</taxon>
    </lineage>
</organism>
<gene>
    <name evidence="1" type="ORF">P3G67_20310</name>
</gene>
<evidence type="ECO:0000313" key="1">
    <source>
        <dbReference type="EMBL" id="MDF3291533.1"/>
    </source>
</evidence>
<dbReference type="RefSeq" id="WP_276094715.1">
    <property type="nucleotide sequence ID" value="NZ_JARJBC010000013.1"/>
</dbReference>